<keyword evidence="5 8" id="KW-1133">Transmembrane helix</keyword>
<dbReference type="GO" id="GO:0005886">
    <property type="term" value="C:plasma membrane"/>
    <property type="evidence" value="ECO:0007669"/>
    <property type="project" value="UniProtKB-SubCell"/>
</dbReference>
<organism evidence="10 11">
    <name type="scientific">Cohnella nanjingensis</name>
    <dbReference type="NCBI Taxonomy" id="1387779"/>
    <lineage>
        <taxon>Bacteria</taxon>
        <taxon>Bacillati</taxon>
        <taxon>Bacillota</taxon>
        <taxon>Bacilli</taxon>
        <taxon>Bacillales</taxon>
        <taxon>Paenibacillaceae</taxon>
        <taxon>Cohnella</taxon>
    </lineage>
</organism>
<keyword evidence="3" id="KW-1003">Cell membrane</keyword>
<protein>
    <submittedName>
        <fullName evidence="10">EamA family transporter</fullName>
    </submittedName>
</protein>
<proteinExistence type="inferred from homology"/>
<keyword evidence="11" id="KW-1185">Reference proteome</keyword>
<feature type="transmembrane region" description="Helical" evidence="8">
    <location>
        <begin position="226"/>
        <end position="245"/>
    </location>
</feature>
<dbReference type="Pfam" id="PF00892">
    <property type="entry name" value="EamA"/>
    <property type="match status" value="2"/>
</dbReference>
<dbReference type="AlphaFoldDB" id="A0A7X0VER8"/>
<dbReference type="InterPro" id="IPR050638">
    <property type="entry name" value="AA-Vitamin_Transporters"/>
</dbReference>
<evidence type="ECO:0000256" key="5">
    <source>
        <dbReference type="ARBA" id="ARBA00022989"/>
    </source>
</evidence>
<dbReference type="Proteomes" id="UP000547209">
    <property type="component" value="Unassembled WGS sequence"/>
</dbReference>
<evidence type="ECO:0000313" key="11">
    <source>
        <dbReference type="Proteomes" id="UP000547209"/>
    </source>
</evidence>
<feature type="domain" description="EamA" evidence="9">
    <location>
        <begin position="132"/>
        <end position="267"/>
    </location>
</feature>
<evidence type="ECO:0000256" key="6">
    <source>
        <dbReference type="ARBA" id="ARBA00023136"/>
    </source>
</evidence>
<evidence type="ECO:0000256" key="8">
    <source>
        <dbReference type="SAM" id="Phobius"/>
    </source>
</evidence>
<dbReference type="PANTHER" id="PTHR32322:SF18">
    <property type="entry name" value="S-ADENOSYLMETHIONINE_S-ADENOSYLHOMOCYSTEINE TRANSPORTER"/>
    <property type="match status" value="1"/>
</dbReference>
<feature type="transmembrane region" description="Helical" evidence="8">
    <location>
        <begin position="98"/>
        <end position="116"/>
    </location>
</feature>
<name>A0A7X0VER8_9BACL</name>
<feature type="transmembrane region" description="Helical" evidence="8">
    <location>
        <begin position="193"/>
        <end position="214"/>
    </location>
</feature>
<dbReference type="Gene3D" id="1.10.3730.20">
    <property type="match status" value="1"/>
</dbReference>
<evidence type="ECO:0000256" key="7">
    <source>
        <dbReference type="SAM" id="MobiDB-lite"/>
    </source>
</evidence>
<evidence type="ECO:0000259" key="9">
    <source>
        <dbReference type="Pfam" id="PF00892"/>
    </source>
</evidence>
<comment type="caution">
    <text evidence="10">The sequence shown here is derived from an EMBL/GenBank/DDBJ whole genome shotgun (WGS) entry which is preliminary data.</text>
</comment>
<dbReference type="EMBL" id="JACJVP010000020">
    <property type="protein sequence ID" value="MBB6671305.1"/>
    <property type="molecule type" value="Genomic_DNA"/>
</dbReference>
<feature type="region of interest" description="Disordered" evidence="7">
    <location>
        <begin position="273"/>
        <end position="307"/>
    </location>
</feature>
<evidence type="ECO:0000256" key="3">
    <source>
        <dbReference type="ARBA" id="ARBA00022475"/>
    </source>
</evidence>
<reference evidence="10 11" key="1">
    <citation type="submission" date="2020-08" db="EMBL/GenBank/DDBJ databases">
        <title>Cohnella phylogeny.</title>
        <authorList>
            <person name="Dunlap C."/>
        </authorList>
    </citation>
    <scope>NUCLEOTIDE SEQUENCE [LARGE SCALE GENOMIC DNA]</scope>
    <source>
        <strain evidence="10 11">DSM 28246</strain>
    </source>
</reference>
<feature type="transmembrane region" description="Helical" evidence="8">
    <location>
        <begin position="251"/>
        <end position="268"/>
    </location>
</feature>
<keyword evidence="6 8" id="KW-0472">Membrane</keyword>
<dbReference type="InterPro" id="IPR037185">
    <property type="entry name" value="EmrE-like"/>
</dbReference>
<sequence>MTTMQMPVFFSQAASLAVALLALVPILVFRRDVIFKVGKKDLLLLIVQAFLGMFMFRVFMLYGLRAVPAAEAGIVTSLTPAVVVLFSFFLLKERMSRRLAIGVLCSLLGVVSIRAPEWLAAGPSTSTPASYLGLLLVFGAVCGEAMLIILRKMTASHVSSLVGTAYVTFFSFLMFLPFSFVELRRFDVARVDAQGWGMLLYYGLFITLLAYVLWFRGVSKVPAGTAAVYSSYTPVSTLLLSYAILREPFSWAHVIGCGFVLLGVVQVSRNQAGSGRREKAPRRRREGRSLTDPNDPPSVHTRSRRRV</sequence>
<feature type="transmembrane region" description="Helical" evidence="8">
    <location>
        <begin position="6"/>
        <end position="29"/>
    </location>
</feature>
<accession>A0A7X0VER8</accession>
<feature type="domain" description="EamA" evidence="9">
    <location>
        <begin position="5"/>
        <end position="113"/>
    </location>
</feature>
<feature type="transmembrane region" description="Helical" evidence="8">
    <location>
        <begin position="128"/>
        <end position="149"/>
    </location>
</feature>
<feature type="transmembrane region" description="Helical" evidence="8">
    <location>
        <begin position="72"/>
        <end position="91"/>
    </location>
</feature>
<evidence type="ECO:0000256" key="2">
    <source>
        <dbReference type="ARBA" id="ARBA00007362"/>
    </source>
</evidence>
<gene>
    <name evidence="10" type="ORF">H7C19_11510</name>
</gene>
<keyword evidence="4 8" id="KW-0812">Transmembrane</keyword>
<feature type="transmembrane region" description="Helical" evidence="8">
    <location>
        <begin position="161"/>
        <end position="181"/>
    </location>
</feature>
<evidence type="ECO:0000313" key="10">
    <source>
        <dbReference type="EMBL" id="MBB6671305.1"/>
    </source>
</evidence>
<dbReference type="SUPFAM" id="SSF103481">
    <property type="entry name" value="Multidrug resistance efflux transporter EmrE"/>
    <property type="match status" value="2"/>
</dbReference>
<dbReference type="InterPro" id="IPR000620">
    <property type="entry name" value="EamA_dom"/>
</dbReference>
<comment type="subcellular location">
    <subcellularLocation>
        <location evidence="1">Cell membrane</location>
        <topology evidence="1">Multi-pass membrane protein</topology>
    </subcellularLocation>
</comment>
<dbReference type="PANTHER" id="PTHR32322">
    <property type="entry name" value="INNER MEMBRANE TRANSPORTER"/>
    <property type="match status" value="1"/>
</dbReference>
<evidence type="ECO:0000256" key="4">
    <source>
        <dbReference type="ARBA" id="ARBA00022692"/>
    </source>
</evidence>
<feature type="transmembrane region" description="Helical" evidence="8">
    <location>
        <begin position="41"/>
        <end position="60"/>
    </location>
</feature>
<comment type="similarity">
    <text evidence="2">Belongs to the EamA transporter family.</text>
</comment>
<evidence type="ECO:0000256" key="1">
    <source>
        <dbReference type="ARBA" id="ARBA00004651"/>
    </source>
</evidence>